<evidence type="ECO:0000313" key="8">
    <source>
        <dbReference type="Proteomes" id="UP000295050"/>
    </source>
</evidence>
<evidence type="ECO:0000256" key="2">
    <source>
        <dbReference type="ARBA" id="ARBA00016013"/>
    </source>
</evidence>
<keyword evidence="3 5" id="KW-1005">Bacterial flagellum biogenesis</keyword>
<gene>
    <name evidence="7" type="ORF">EV663_10568</name>
</gene>
<dbReference type="Pfam" id="PF13861">
    <property type="entry name" value="FLgD_tudor"/>
    <property type="match status" value="1"/>
</dbReference>
<reference evidence="7 8" key="1">
    <citation type="submission" date="2019-03" db="EMBL/GenBank/DDBJ databases">
        <title>Genomic Encyclopedia of Type Strains, Phase IV (KMG-IV): sequencing the most valuable type-strain genomes for metagenomic binning, comparative biology and taxonomic classification.</title>
        <authorList>
            <person name="Goeker M."/>
        </authorList>
    </citation>
    <scope>NUCLEOTIDE SEQUENCE [LARGE SCALE GENOMIC DNA]</scope>
    <source>
        <strain evidence="7 8">DSM 24766</strain>
    </source>
</reference>
<dbReference type="InterPro" id="IPR025963">
    <property type="entry name" value="FLgD_Tudor"/>
</dbReference>
<keyword evidence="7" id="KW-0966">Cell projection</keyword>
<dbReference type="Proteomes" id="UP000295050">
    <property type="component" value="Unassembled WGS sequence"/>
</dbReference>
<organism evidence="7 8">
    <name type="scientific">Rhodovulum bhavnagarense</name>
    <dbReference type="NCBI Taxonomy" id="992286"/>
    <lineage>
        <taxon>Bacteria</taxon>
        <taxon>Pseudomonadati</taxon>
        <taxon>Pseudomonadota</taxon>
        <taxon>Alphaproteobacteria</taxon>
        <taxon>Rhodobacterales</taxon>
        <taxon>Paracoccaceae</taxon>
        <taxon>Rhodovulum</taxon>
    </lineage>
</organism>
<sequence>MSTIGTPAPLSLTTYADTQAATGVGGDTVLGQQDFLALLTAQLQNQDPFAPMENTEFLGQMAQFSTLSGIEQMNGTLVGLDAGLGQFRVATATSFLGQQVLVPGTRARPGEAGEIAGVVDLATAVNGLSITYSDAETGEVLNVQELGSQPPGLIGFSWDELPDETMRDNSLVRVTVSAETAEGTAVLTPSVYADVTAVEMSAGGGEMLLQIQDYGPLNSLEVTAVR</sequence>
<comment type="similarity">
    <text evidence="1 5">Belongs to the FlgD family.</text>
</comment>
<keyword evidence="7" id="KW-0282">Flagellum</keyword>
<dbReference type="OrthoDB" id="9785233at2"/>
<evidence type="ECO:0000256" key="4">
    <source>
        <dbReference type="ARBA" id="ARBA00024746"/>
    </source>
</evidence>
<dbReference type="AlphaFoldDB" id="A0A4R2RD37"/>
<dbReference type="InterPro" id="IPR005648">
    <property type="entry name" value="FlgD"/>
</dbReference>
<evidence type="ECO:0000313" key="7">
    <source>
        <dbReference type="EMBL" id="TCP61350.1"/>
    </source>
</evidence>
<dbReference type="GO" id="GO:0044781">
    <property type="term" value="P:bacterial-type flagellum organization"/>
    <property type="evidence" value="ECO:0007669"/>
    <property type="project" value="UniProtKB-UniRule"/>
</dbReference>
<dbReference type="EMBL" id="SLXU01000005">
    <property type="protein sequence ID" value="TCP61350.1"/>
    <property type="molecule type" value="Genomic_DNA"/>
</dbReference>
<name>A0A4R2RD37_9RHOB</name>
<comment type="function">
    <text evidence="4 5">Required for flagellar hook formation. May act as a scaffolding protein.</text>
</comment>
<proteinExistence type="inferred from homology"/>
<feature type="domain" description="FlgD Tudor-like" evidence="6">
    <location>
        <begin position="91"/>
        <end position="215"/>
    </location>
</feature>
<evidence type="ECO:0000256" key="1">
    <source>
        <dbReference type="ARBA" id="ARBA00010577"/>
    </source>
</evidence>
<accession>A0A4R2RD37</accession>
<keyword evidence="7" id="KW-0969">Cilium</keyword>
<evidence type="ECO:0000256" key="5">
    <source>
        <dbReference type="RuleBase" id="RU362076"/>
    </source>
</evidence>
<evidence type="ECO:0000256" key="3">
    <source>
        <dbReference type="ARBA" id="ARBA00022795"/>
    </source>
</evidence>
<dbReference type="Pfam" id="PF03963">
    <property type="entry name" value="FlgD"/>
    <property type="match status" value="1"/>
</dbReference>
<comment type="caution">
    <text evidence="7">The sequence shown here is derived from an EMBL/GenBank/DDBJ whole genome shotgun (WGS) entry which is preliminary data.</text>
</comment>
<protein>
    <recommendedName>
        <fullName evidence="2 5">Basal-body rod modification protein FlgD</fullName>
    </recommendedName>
</protein>
<keyword evidence="8" id="KW-1185">Reference proteome</keyword>
<dbReference type="RefSeq" id="WP_132951135.1">
    <property type="nucleotide sequence ID" value="NZ_SLXU01000005.1"/>
</dbReference>
<dbReference type="Gene3D" id="2.60.40.4070">
    <property type="match status" value="1"/>
</dbReference>
<evidence type="ECO:0000259" key="6">
    <source>
        <dbReference type="Pfam" id="PF13861"/>
    </source>
</evidence>
<dbReference type="Gene3D" id="2.30.30.910">
    <property type="match status" value="1"/>
</dbReference>